<keyword evidence="3 7" id="KW-0560">Oxidoreductase</keyword>
<evidence type="ECO:0000256" key="6">
    <source>
        <dbReference type="ARBA" id="ARBA00061400"/>
    </source>
</evidence>
<dbReference type="OrthoDB" id="298012at2759"/>
<dbReference type="InterPro" id="IPR050223">
    <property type="entry name" value="D-isomer_2-hydroxyacid_DH"/>
</dbReference>
<dbReference type="SUPFAM" id="SSF51735">
    <property type="entry name" value="NAD(P)-binding Rossmann-fold domains"/>
    <property type="match status" value="1"/>
</dbReference>
<dbReference type="InterPro" id="IPR036291">
    <property type="entry name" value="NAD(P)-bd_dom_sf"/>
</dbReference>
<dbReference type="GO" id="GO:0016618">
    <property type="term" value="F:hydroxypyruvate reductase [NAD(P)H] activity"/>
    <property type="evidence" value="ECO:0007669"/>
    <property type="project" value="UniProtKB-ARBA"/>
</dbReference>
<evidence type="ECO:0000259" key="9">
    <source>
        <dbReference type="Pfam" id="PF02826"/>
    </source>
</evidence>
<evidence type="ECO:0000256" key="7">
    <source>
        <dbReference type="RuleBase" id="RU003719"/>
    </source>
</evidence>
<evidence type="ECO:0000256" key="3">
    <source>
        <dbReference type="ARBA" id="ARBA00023002"/>
    </source>
</evidence>
<dbReference type="KEGG" id="dzi:111305921"/>
<keyword evidence="1" id="KW-0323">Glycolate pathway</keyword>
<sequence>MADYGGQESNVHPSQHLPLVLVLEPPPVFKFHGDQLSEKFQFLKAWESPLPLDQFLTIHAHSVQALLSPGTHPVTSDTIRLLPSLGLIVTTSVGLNHIDLPECQRRGISIANAGNLYSEDVADLAVGLLIDVLRKISAADRYIRRQLWPRKGEFPLGFKLTGKRVGIVGLGSIGLEVAKRLDAFGCNILYNSRRKKPSIQYPYYSNICELASNSDVLIICCELTDKTHHMINKEVLQALGKEGVIVNVGRGAIIDEQEMVGCLMRGEIGGAGLDVYEKEPDVPKELCALDNVVLSPHRAVHSQETIMALRDLLVGNFEAFFSNKPLLTPVTMNE</sequence>
<evidence type="ECO:0000256" key="5">
    <source>
        <dbReference type="ARBA" id="ARBA00023238"/>
    </source>
</evidence>
<dbReference type="GO" id="GO:0005829">
    <property type="term" value="C:cytosol"/>
    <property type="evidence" value="ECO:0007669"/>
    <property type="project" value="TreeGrafter"/>
</dbReference>
<dbReference type="PANTHER" id="PTHR10996:SF237">
    <property type="entry name" value="GLYOXYLATE_HYDROXYPYRUVATE REDUCTASE HPR3-LIKE"/>
    <property type="match status" value="1"/>
</dbReference>
<keyword evidence="5" id="KW-0601">Photorespiration</keyword>
<evidence type="ECO:0000256" key="4">
    <source>
        <dbReference type="ARBA" id="ARBA00023027"/>
    </source>
</evidence>
<dbReference type="GeneID" id="111305921"/>
<dbReference type="RefSeq" id="XP_022759526.1">
    <property type="nucleotide sequence ID" value="XM_022903791.1"/>
</dbReference>
<evidence type="ECO:0000313" key="10">
    <source>
        <dbReference type="Proteomes" id="UP000515121"/>
    </source>
</evidence>
<dbReference type="InterPro" id="IPR006139">
    <property type="entry name" value="D-isomer_2_OHA_DH_cat_dom"/>
</dbReference>
<keyword evidence="10" id="KW-1185">Reference proteome</keyword>
<name>A0A6P6A485_DURZI</name>
<dbReference type="GO" id="GO:0051287">
    <property type="term" value="F:NAD binding"/>
    <property type="evidence" value="ECO:0007669"/>
    <property type="project" value="InterPro"/>
</dbReference>
<dbReference type="Gene3D" id="3.40.50.720">
    <property type="entry name" value="NAD(P)-binding Rossmann-like Domain"/>
    <property type="match status" value="2"/>
</dbReference>
<evidence type="ECO:0000313" key="11">
    <source>
        <dbReference type="RefSeq" id="XP_022759526.1"/>
    </source>
</evidence>
<comment type="similarity">
    <text evidence="6">Belongs to the D-isomer specific 2-hydroxyacid dehydrogenase family. GyaR subfamily.</text>
</comment>
<dbReference type="FunFam" id="3.40.50.720:FF:000213">
    <property type="entry name" value="Putative 2-hydroxyacid dehydrogenase"/>
    <property type="match status" value="1"/>
</dbReference>
<accession>A0A6P6A485</accession>
<dbReference type="InterPro" id="IPR006140">
    <property type="entry name" value="D-isomer_DH_NAD-bd"/>
</dbReference>
<proteinExistence type="inferred from homology"/>
<protein>
    <submittedName>
        <fullName evidence="11">Glyoxylate/hydroxypyruvate reductase HPR3-like</fullName>
    </submittedName>
</protein>
<feature type="domain" description="D-isomer specific 2-hydroxyacid dehydrogenase catalytic" evidence="8">
    <location>
        <begin position="59"/>
        <end position="330"/>
    </location>
</feature>
<dbReference type="CDD" id="cd12156">
    <property type="entry name" value="HPPR"/>
    <property type="match status" value="1"/>
</dbReference>
<keyword evidence="2" id="KW-0521">NADP</keyword>
<reference evidence="11" key="1">
    <citation type="submission" date="2025-08" db="UniProtKB">
        <authorList>
            <consortium name="RefSeq"/>
        </authorList>
    </citation>
    <scope>IDENTIFICATION</scope>
    <source>
        <tissue evidence="11">Fruit stalk</tissue>
    </source>
</reference>
<dbReference type="PANTHER" id="PTHR10996">
    <property type="entry name" value="2-HYDROXYACID DEHYDROGENASE-RELATED"/>
    <property type="match status" value="1"/>
</dbReference>
<evidence type="ECO:0000256" key="2">
    <source>
        <dbReference type="ARBA" id="ARBA00022857"/>
    </source>
</evidence>
<dbReference type="GO" id="GO:0009854">
    <property type="term" value="P:oxidative photosynthetic carbon pathway"/>
    <property type="evidence" value="ECO:0007669"/>
    <property type="project" value="UniProtKB-KW"/>
</dbReference>
<dbReference type="Pfam" id="PF00389">
    <property type="entry name" value="2-Hacid_dh"/>
    <property type="match status" value="1"/>
</dbReference>
<dbReference type="GO" id="GO:0030267">
    <property type="term" value="F:glyoxylate reductase (NADPH) activity"/>
    <property type="evidence" value="ECO:0007669"/>
    <property type="project" value="TreeGrafter"/>
</dbReference>
<gene>
    <name evidence="11" type="primary">LOC111305921</name>
</gene>
<keyword evidence="4" id="KW-0520">NAD</keyword>
<dbReference type="AlphaFoldDB" id="A0A6P6A485"/>
<dbReference type="Proteomes" id="UP000515121">
    <property type="component" value="Unplaced"/>
</dbReference>
<dbReference type="Pfam" id="PF02826">
    <property type="entry name" value="2-Hacid_dh_C"/>
    <property type="match status" value="1"/>
</dbReference>
<evidence type="ECO:0000256" key="1">
    <source>
        <dbReference type="ARBA" id="ARBA00022594"/>
    </source>
</evidence>
<organism evidence="10 11">
    <name type="scientific">Durio zibethinus</name>
    <name type="common">Durian</name>
    <dbReference type="NCBI Taxonomy" id="66656"/>
    <lineage>
        <taxon>Eukaryota</taxon>
        <taxon>Viridiplantae</taxon>
        <taxon>Streptophyta</taxon>
        <taxon>Embryophyta</taxon>
        <taxon>Tracheophyta</taxon>
        <taxon>Spermatophyta</taxon>
        <taxon>Magnoliopsida</taxon>
        <taxon>eudicotyledons</taxon>
        <taxon>Gunneridae</taxon>
        <taxon>Pentapetalae</taxon>
        <taxon>rosids</taxon>
        <taxon>malvids</taxon>
        <taxon>Malvales</taxon>
        <taxon>Malvaceae</taxon>
        <taxon>Helicteroideae</taxon>
        <taxon>Durio</taxon>
    </lineage>
</organism>
<dbReference type="SUPFAM" id="SSF52283">
    <property type="entry name" value="Formate/glycerate dehydrogenase catalytic domain-like"/>
    <property type="match status" value="1"/>
</dbReference>
<feature type="domain" description="D-isomer specific 2-hydroxyacid dehydrogenase NAD-binding" evidence="9">
    <location>
        <begin position="126"/>
        <end position="299"/>
    </location>
</feature>
<evidence type="ECO:0000259" key="8">
    <source>
        <dbReference type="Pfam" id="PF00389"/>
    </source>
</evidence>